<name>A0A3B0PN03_MYCSY</name>
<evidence type="ECO:0000313" key="2">
    <source>
        <dbReference type="Proteomes" id="UP000259328"/>
    </source>
</evidence>
<reference evidence="2" key="1">
    <citation type="submission" date="2018-06" db="EMBL/GenBank/DDBJ databases">
        <authorList>
            <consortium name="Pathogen Informatics"/>
        </authorList>
    </citation>
    <scope>NUCLEOTIDE SEQUENCE [LARGE SCALE GENOMIC DNA]</scope>
    <source>
        <strain evidence="2">NCTC10124</strain>
    </source>
</reference>
<dbReference type="AlphaFoldDB" id="A0A3B0PN03"/>
<gene>
    <name evidence="1" type="ORF">NCTC10124_00603</name>
</gene>
<dbReference type="InterPro" id="IPR045864">
    <property type="entry name" value="aa-tRNA-synth_II/BPL/LPL"/>
</dbReference>
<accession>A0A3B0PN03</accession>
<dbReference type="Gene3D" id="3.30.930.10">
    <property type="entry name" value="Bira Bifunctional Protein, Domain 2"/>
    <property type="match status" value="1"/>
</dbReference>
<dbReference type="SUPFAM" id="SSF55681">
    <property type="entry name" value="Class II aaRS and biotin synthetases"/>
    <property type="match status" value="1"/>
</dbReference>
<organism evidence="1 2">
    <name type="scientific">Mycoplasmopsis synoviae</name>
    <name type="common">Mycoplasma synoviae</name>
    <dbReference type="NCBI Taxonomy" id="2109"/>
    <lineage>
        <taxon>Bacteria</taxon>
        <taxon>Bacillati</taxon>
        <taxon>Mycoplasmatota</taxon>
        <taxon>Mycoplasmoidales</taxon>
        <taxon>Metamycoplasmataceae</taxon>
        <taxon>Mycoplasmopsis</taxon>
    </lineage>
</organism>
<dbReference type="EMBL" id="LS991953">
    <property type="protein sequence ID" value="SYV92876.1"/>
    <property type="molecule type" value="Genomic_DNA"/>
</dbReference>
<evidence type="ECO:0000313" key="1">
    <source>
        <dbReference type="EMBL" id="SYV92876.1"/>
    </source>
</evidence>
<proteinExistence type="predicted"/>
<protein>
    <submittedName>
        <fullName evidence="1">Asparagine synthetase AsnA</fullName>
    </submittedName>
</protein>
<sequence>MGQYHHDILARSLPYTIGGGIGQSRLSMFLLEKNI</sequence>
<dbReference type="Proteomes" id="UP000259328">
    <property type="component" value="Chromosome"/>
</dbReference>